<evidence type="ECO:0000313" key="7">
    <source>
        <dbReference type="EMBL" id="THH12122.1"/>
    </source>
</evidence>
<dbReference type="GO" id="GO:0030864">
    <property type="term" value="C:cortical actin cytoskeleton"/>
    <property type="evidence" value="ECO:0007669"/>
    <property type="project" value="TreeGrafter"/>
</dbReference>
<dbReference type="PANTHER" id="PTHR10829:SF56">
    <property type="entry name" value="ADF-H DOMAIN-CONTAINING PROTEIN"/>
    <property type="match status" value="1"/>
</dbReference>
<proteinExistence type="inferred from homology"/>
<evidence type="ECO:0000256" key="3">
    <source>
        <dbReference type="ARBA" id="ARBA00023203"/>
    </source>
</evidence>
<dbReference type="GO" id="GO:0051015">
    <property type="term" value="F:actin filament binding"/>
    <property type="evidence" value="ECO:0007669"/>
    <property type="project" value="TreeGrafter"/>
</dbReference>
<keyword evidence="8" id="KW-1185">Reference proteome</keyword>
<keyword evidence="2" id="KW-0963">Cytoplasm</keyword>
<evidence type="ECO:0000313" key="8">
    <source>
        <dbReference type="Proteomes" id="UP000308199"/>
    </source>
</evidence>
<dbReference type="GO" id="GO:0030833">
    <property type="term" value="P:regulation of actin filament polymerization"/>
    <property type="evidence" value="ECO:0007669"/>
    <property type="project" value="TreeGrafter"/>
</dbReference>
<dbReference type="Pfam" id="PF00241">
    <property type="entry name" value="Cofilin_ADF"/>
    <property type="match status" value="1"/>
</dbReference>
<dbReference type="InterPro" id="IPR029006">
    <property type="entry name" value="ADF-H/Gelsolin-like_dom_sf"/>
</dbReference>
<dbReference type="AlphaFoldDB" id="A0A4S4LJA0"/>
<dbReference type="SMART" id="SM00102">
    <property type="entry name" value="ADF"/>
    <property type="match status" value="1"/>
</dbReference>
<evidence type="ECO:0000256" key="4">
    <source>
        <dbReference type="ARBA" id="ARBA00023212"/>
    </source>
</evidence>
<evidence type="ECO:0000256" key="1">
    <source>
        <dbReference type="ARBA" id="ARBA00004245"/>
    </source>
</evidence>
<dbReference type="PROSITE" id="PS51263">
    <property type="entry name" value="ADF_H"/>
    <property type="match status" value="1"/>
</dbReference>
<dbReference type="InterPro" id="IPR002108">
    <property type="entry name" value="ADF-H"/>
</dbReference>
<comment type="subcellular location">
    <subcellularLocation>
        <location evidence="1">Cytoplasm</location>
        <location evidence="1">Cytoskeleton</location>
    </subcellularLocation>
</comment>
<name>A0A4S4LJA0_9AGAM</name>
<protein>
    <recommendedName>
        <fullName evidence="6">ADF-H domain-containing protein</fullName>
    </recommendedName>
</protein>
<dbReference type="GO" id="GO:0005884">
    <property type="term" value="C:actin filament"/>
    <property type="evidence" value="ECO:0007669"/>
    <property type="project" value="TreeGrafter"/>
</dbReference>
<dbReference type="GO" id="GO:0030427">
    <property type="term" value="C:site of polarized growth"/>
    <property type="evidence" value="ECO:0007669"/>
    <property type="project" value="TreeGrafter"/>
</dbReference>
<dbReference type="Proteomes" id="UP000308199">
    <property type="component" value="Unassembled WGS sequence"/>
</dbReference>
<dbReference type="SUPFAM" id="SSF55753">
    <property type="entry name" value="Actin depolymerizing proteins"/>
    <property type="match status" value="1"/>
</dbReference>
<dbReference type="CDD" id="cd11282">
    <property type="entry name" value="ADF_coactosin_like"/>
    <property type="match status" value="1"/>
</dbReference>
<accession>A0A4S4LJA0</accession>
<comment type="caution">
    <text evidence="7">The sequence shown here is derived from an EMBL/GenBank/DDBJ whole genome shotgun (WGS) entry which is preliminary data.</text>
</comment>
<reference evidence="7 8" key="1">
    <citation type="submission" date="2019-02" db="EMBL/GenBank/DDBJ databases">
        <title>Genome sequencing of the rare red list fungi Phellinidium pouzarii.</title>
        <authorList>
            <person name="Buettner E."/>
            <person name="Kellner H."/>
        </authorList>
    </citation>
    <scope>NUCLEOTIDE SEQUENCE [LARGE SCALE GENOMIC DNA]</scope>
    <source>
        <strain evidence="7 8">DSM 108285</strain>
    </source>
</reference>
<evidence type="ECO:0000259" key="6">
    <source>
        <dbReference type="PROSITE" id="PS51263"/>
    </source>
</evidence>
<gene>
    <name evidence="7" type="ORF">EW145_g210</name>
</gene>
<dbReference type="EMBL" id="SGPK01000003">
    <property type="protein sequence ID" value="THH12122.1"/>
    <property type="molecule type" value="Genomic_DNA"/>
</dbReference>
<evidence type="ECO:0000256" key="2">
    <source>
        <dbReference type="ARBA" id="ARBA00022490"/>
    </source>
</evidence>
<dbReference type="Gene3D" id="3.40.20.10">
    <property type="entry name" value="Severin"/>
    <property type="match status" value="1"/>
</dbReference>
<dbReference type="PANTHER" id="PTHR10829">
    <property type="entry name" value="CORTACTIN AND DREBRIN"/>
    <property type="match status" value="1"/>
</dbReference>
<organism evidence="7 8">
    <name type="scientific">Phellinidium pouzarii</name>
    <dbReference type="NCBI Taxonomy" id="167371"/>
    <lineage>
        <taxon>Eukaryota</taxon>
        <taxon>Fungi</taxon>
        <taxon>Dikarya</taxon>
        <taxon>Basidiomycota</taxon>
        <taxon>Agaricomycotina</taxon>
        <taxon>Agaricomycetes</taxon>
        <taxon>Hymenochaetales</taxon>
        <taxon>Hymenochaetaceae</taxon>
        <taxon>Phellinidium</taxon>
    </lineage>
</organism>
<evidence type="ECO:0000256" key="5">
    <source>
        <dbReference type="ARBA" id="ARBA00038052"/>
    </source>
</evidence>
<feature type="domain" description="ADF-H" evidence="6">
    <location>
        <begin position="1"/>
        <end position="136"/>
    </location>
</feature>
<comment type="similarity">
    <text evidence="5">Belongs to the actin-binding proteins ADF family. Coactosin subfamily.</text>
</comment>
<dbReference type="OrthoDB" id="20822at2759"/>
<sequence>MADLSDKKINKAYNDMRSRSDESDTNWLLLDFEDERSDKLILTATGSGGLTELKELLDDNNASFAYVRVSYSNDKESQREKFIIVKWIGENCGVMRRAKLSVQAADVKRVLPVFSIEVTAVEKNDLNEENIVKRLRNAGGASYDGV</sequence>
<keyword evidence="4" id="KW-0206">Cytoskeleton</keyword>
<keyword evidence="3" id="KW-0009">Actin-binding</keyword>
<dbReference type="FunFam" id="3.40.20.10:FF:000018">
    <property type="entry name" value="Coactosin-like 1"/>
    <property type="match status" value="1"/>
</dbReference>